<evidence type="ECO:0000256" key="1">
    <source>
        <dbReference type="SAM" id="Phobius"/>
    </source>
</evidence>
<comment type="caution">
    <text evidence="2">The sequence shown here is derived from an EMBL/GenBank/DDBJ whole genome shotgun (WGS) entry which is preliminary data.</text>
</comment>
<protein>
    <submittedName>
        <fullName evidence="2">Uncharacterized protein</fullName>
    </submittedName>
</protein>
<evidence type="ECO:0000313" key="2">
    <source>
        <dbReference type="EMBL" id="KAK7173450.1"/>
    </source>
</evidence>
<proteinExistence type="predicted"/>
<organism evidence="2 3">
    <name type="scientific">Phoxinus phoxinus</name>
    <name type="common">Eurasian minnow</name>
    <dbReference type="NCBI Taxonomy" id="58324"/>
    <lineage>
        <taxon>Eukaryota</taxon>
        <taxon>Metazoa</taxon>
        <taxon>Chordata</taxon>
        <taxon>Craniata</taxon>
        <taxon>Vertebrata</taxon>
        <taxon>Euteleostomi</taxon>
        <taxon>Actinopterygii</taxon>
        <taxon>Neopterygii</taxon>
        <taxon>Teleostei</taxon>
        <taxon>Ostariophysi</taxon>
        <taxon>Cypriniformes</taxon>
        <taxon>Leuciscidae</taxon>
        <taxon>Phoxininae</taxon>
        <taxon>Phoxinus</taxon>
    </lineage>
</organism>
<gene>
    <name evidence="2" type="ORF">R3I93_003312</name>
</gene>
<name>A0AAN9HCR7_9TELE</name>
<evidence type="ECO:0000313" key="3">
    <source>
        <dbReference type="Proteomes" id="UP001364617"/>
    </source>
</evidence>
<dbReference type="AlphaFoldDB" id="A0AAN9HCR7"/>
<keyword evidence="1" id="KW-0472">Membrane</keyword>
<keyword evidence="1" id="KW-1133">Transmembrane helix</keyword>
<feature type="transmembrane region" description="Helical" evidence="1">
    <location>
        <begin position="27"/>
        <end position="50"/>
    </location>
</feature>
<dbReference type="EMBL" id="JAYKXH010000003">
    <property type="protein sequence ID" value="KAK7173450.1"/>
    <property type="molecule type" value="Genomic_DNA"/>
</dbReference>
<keyword evidence="1" id="KW-0812">Transmembrane</keyword>
<dbReference type="Pfam" id="PF07204">
    <property type="entry name" value="Orthoreo_P10"/>
    <property type="match status" value="1"/>
</dbReference>
<dbReference type="InterPro" id="IPR009854">
    <property type="entry name" value="Orthoreo_P10"/>
</dbReference>
<sequence length="133" mass="15324">MWTLEFTHAEEFEQGESESSKGTVMSFWPFIAGGATIIIFLLVVTVCCIVHKQNKTSDQPYYANRQQVRDASKDQTIYENDQEFRKYTSKGKRQFSSAYMNRPENKVAIYVNSAAEAEETYANCTDNDYENVE</sequence>
<keyword evidence="3" id="KW-1185">Reference proteome</keyword>
<reference evidence="2 3" key="1">
    <citation type="submission" date="2024-02" db="EMBL/GenBank/DDBJ databases">
        <title>Chromosome-level genome assembly of the Eurasian Minnow (Phoxinus phoxinus).</title>
        <authorList>
            <person name="Oriowo T.O."/>
            <person name="Martin S."/>
            <person name="Stange M."/>
            <person name="Chrysostomakis Y."/>
            <person name="Brown T."/>
            <person name="Winkler S."/>
            <person name="Kukowka S."/>
            <person name="Myers E.W."/>
            <person name="Bohne A."/>
        </authorList>
    </citation>
    <scope>NUCLEOTIDE SEQUENCE [LARGE SCALE GENOMIC DNA]</scope>
    <source>
        <strain evidence="2">ZFMK-TIS-60720</strain>
        <tissue evidence="2">Whole Organism</tissue>
    </source>
</reference>
<dbReference type="Proteomes" id="UP001364617">
    <property type="component" value="Unassembled WGS sequence"/>
</dbReference>
<accession>A0AAN9HCR7</accession>